<keyword evidence="1" id="KW-0472">Membrane</keyword>
<gene>
    <name evidence="2" type="ORF">BZM27_37465</name>
</gene>
<evidence type="ECO:0000256" key="1">
    <source>
        <dbReference type="SAM" id="Phobius"/>
    </source>
</evidence>
<keyword evidence="3" id="KW-1185">Reference proteome</keyword>
<sequence>MMGETDSKVTSGPGNLEEVLTRVRAQTPVELHAVRSKMIGAYTAFVAAALIASITNSVAIGGGKLVICLFSLSLPALVGHLLLDRTVTVIQQRKTSAYRGAALGLGMIPSIIAFTILIGHVSIVGAVLFVLGCVYWFFVVDVVTAAGARDKNSTI</sequence>
<keyword evidence="1" id="KW-1133">Transmembrane helix</keyword>
<feature type="transmembrane region" description="Helical" evidence="1">
    <location>
        <begin position="39"/>
        <end position="58"/>
    </location>
</feature>
<feature type="transmembrane region" description="Helical" evidence="1">
    <location>
        <begin position="96"/>
        <end position="117"/>
    </location>
</feature>
<name>A0A4R0XCZ3_9BURK</name>
<reference evidence="2 3" key="1">
    <citation type="submission" date="2017-02" db="EMBL/GenBank/DDBJ databases">
        <title>Paraburkholderia sophoroidis sp. nov. and Paraburkholderia steynii sp. nov. rhizobial symbionts of the fynbos legume Hypocalyptus sophoroides.</title>
        <authorList>
            <person name="Steenkamp E.T."/>
            <person name="Beukes C.W."/>
            <person name="Van Zyl E."/>
            <person name="Avontuur J."/>
            <person name="Chan W.Y."/>
            <person name="Hassen A."/>
            <person name="Palmer M."/>
            <person name="Mthombeni L."/>
            <person name="Phalane F."/>
            <person name="Sereme K."/>
            <person name="Venter S.N."/>
        </authorList>
    </citation>
    <scope>NUCLEOTIDE SEQUENCE [LARGE SCALE GENOMIC DNA]</scope>
    <source>
        <strain evidence="2 3">HC1.1ba</strain>
    </source>
</reference>
<feature type="transmembrane region" description="Helical" evidence="1">
    <location>
        <begin position="64"/>
        <end position="84"/>
    </location>
</feature>
<comment type="caution">
    <text evidence="2">The sequence shown here is derived from an EMBL/GenBank/DDBJ whole genome shotgun (WGS) entry which is preliminary data.</text>
</comment>
<dbReference type="AlphaFoldDB" id="A0A4R0XCZ3"/>
<accession>A0A4R0XCZ3</accession>
<dbReference type="Proteomes" id="UP000294200">
    <property type="component" value="Unassembled WGS sequence"/>
</dbReference>
<organism evidence="2 3">
    <name type="scientific">Paraburkholderia steynii</name>
    <dbReference type="NCBI Taxonomy" id="1245441"/>
    <lineage>
        <taxon>Bacteria</taxon>
        <taxon>Pseudomonadati</taxon>
        <taxon>Pseudomonadota</taxon>
        <taxon>Betaproteobacteria</taxon>
        <taxon>Burkholderiales</taxon>
        <taxon>Burkholderiaceae</taxon>
        <taxon>Paraburkholderia</taxon>
    </lineage>
</organism>
<protein>
    <submittedName>
        <fullName evidence="2">Uncharacterized protein</fullName>
    </submittedName>
</protein>
<feature type="transmembrane region" description="Helical" evidence="1">
    <location>
        <begin position="123"/>
        <end position="148"/>
    </location>
</feature>
<evidence type="ECO:0000313" key="3">
    <source>
        <dbReference type="Proteomes" id="UP000294200"/>
    </source>
</evidence>
<keyword evidence="1" id="KW-0812">Transmembrane</keyword>
<evidence type="ECO:0000313" key="2">
    <source>
        <dbReference type="EMBL" id="TCG04917.1"/>
    </source>
</evidence>
<dbReference type="EMBL" id="MWML01000209">
    <property type="protein sequence ID" value="TCG04917.1"/>
    <property type="molecule type" value="Genomic_DNA"/>
</dbReference>
<proteinExistence type="predicted"/>